<dbReference type="InterPro" id="IPR036047">
    <property type="entry name" value="F-box-like_dom_sf"/>
</dbReference>
<dbReference type="PANTHER" id="PTHR31672:SF10">
    <property type="entry name" value="F-BOX DOMAIN-CONTAINING PROTEIN"/>
    <property type="match status" value="1"/>
</dbReference>
<dbReference type="Pfam" id="PF00646">
    <property type="entry name" value="F-box"/>
    <property type="match status" value="1"/>
</dbReference>
<dbReference type="SUPFAM" id="SSF81383">
    <property type="entry name" value="F-box domain"/>
    <property type="match status" value="1"/>
</dbReference>
<name>A0A7J0G037_9ERIC</name>
<evidence type="ECO:0008006" key="5">
    <source>
        <dbReference type="Google" id="ProtNLM"/>
    </source>
</evidence>
<feature type="domain" description="F-box associated beta-propeller type 3" evidence="2">
    <location>
        <begin position="81"/>
        <end position="328"/>
    </location>
</feature>
<reference evidence="3 4" key="1">
    <citation type="submission" date="2019-07" db="EMBL/GenBank/DDBJ databases">
        <title>De Novo Assembly of kiwifruit Actinidia rufa.</title>
        <authorList>
            <person name="Sugita-Konishi S."/>
            <person name="Sato K."/>
            <person name="Mori E."/>
            <person name="Abe Y."/>
            <person name="Kisaki G."/>
            <person name="Hamano K."/>
            <person name="Suezawa K."/>
            <person name="Otani M."/>
            <person name="Fukuda T."/>
            <person name="Manabe T."/>
            <person name="Gomi K."/>
            <person name="Tabuchi M."/>
            <person name="Akimitsu K."/>
            <person name="Kataoka I."/>
        </authorList>
    </citation>
    <scope>NUCLEOTIDE SEQUENCE [LARGE SCALE GENOMIC DNA]</scope>
    <source>
        <strain evidence="4">cv. Fuchu</strain>
    </source>
</reference>
<evidence type="ECO:0000313" key="3">
    <source>
        <dbReference type="EMBL" id="GFZ03790.1"/>
    </source>
</evidence>
<dbReference type="AlphaFoldDB" id="A0A7J0G037"/>
<dbReference type="Proteomes" id="UP000585474">
    <property type="component" value="Unassembled WGS sequence"/>
</dbReference>
<organism evidence="3 4">
    <name type="scientific">Actinidia rufa</name>
    <dbReference type="NCBI Taxonomy" id="165716"/>
    <lineage>
        <taxon>Eukaryota</taxon>
        <taxon>Viridiplantae</taxon>
        <taxon>Streptophyta</taxon>
        <taxon>Embryophyta</taxon>
        <taxon>Tracheophyta</taxon>
        <taxon>Spermatophyta</taxon>
        <taxon>Magnoliopsida</taxon>
        <taxon>eudicotyledons</taxon>
        <taxon>Gunneridae</taxon>
        <taxon>Pentapetalae</taxon>
        <taxon>asterids</taxon>
        <taxon>Ericales</taxon>
        <taxon>Actinidiaceae</taxon>
        <taxon>Actinidia</taxon>
    </lineage>
</organism>
<dbReference type="SUPFAM" id="SSF69304">
    <property type="entry name" value="Tricorn protease N-terminal domain"/>
    <property type="match status" value="1"/>
</dbReference>
<dbReference type="InterPro" id="IPR013187">
    <property type="entry name" value="F-box-assoc_dom_typ3"/>
</dbReference>
<dbReference type="PANTHER" id="PTHR31672">
    <property type="entry name" value="BNACNNG10540D PROTEIN"/>
    <property type="match status" value="1"/>
</dbReference>
<dbReference type="InterPro" id="IPR050796">
    <property type="entry name" value="SCF_F-box_component"/>
</dbReference>
<accession>A0A7J0G037</accession>
<comment type="caution">
    <text evidence="3">The sequence shown here is derived from an EMBL/GenBank/DDBJ whole genome shotgun (WGS) entry which is preliminary data.</text>
</comment>
<dbReference type="InterPro" id="IPR001810">
    <property type="entry name" value="F-box_dom"/>
</dbReference>
<evidence type="ECO:0000313" key="4">
    <source>
        <dbReference type="Proteomes" id="UP000585474"/>
    </source>
</evidence>
<evidence type="ECO:0000259" key="2">
    <source>
        <dbReference type="Pfam" id="PF08268"/>
    </source>
</evidence>
<dbReference type="Pfam" id="PF08268">
    <property type="entry name" value="FBA_3"/>
    <property type="match status" value="1"/>
</dbReference>
<sequence length="425" mass="49474">MPVKSLLRFRCICKHWYTLILNPTFEHHHLDHQKSNNKGRLLLQHYDKHTSQYVYALFPDKTLATTSYHDLDYVPGKGIVAIDGPINGLFCLFNYRDHFIIWNFAMREFRSLPFPYHPKRPPHYKTSLWSFGFGLDPITNDSKVVLIRELRNGLRSFPDGVFVNVYTLSTNTWRHLDDLDDLLSKCLTAYSRTGVYLDGIYYWNASHHRVLTFDMGKEVFRVILGPDSTPDIPTLLTLYDNHIALCCLRLIPLSTIDKCFEIWVMELEGSWIKQFTGPLPGLIQRPLGFSNNGEFLFVSISPETWNLDSQVISYNLTTKEFRDLGPKGYDCLFKALIYYESLASVKGGKHKRKGKLFDSIAARYFFMIENHSKFTYGLVLFMRDFQMIKTRNTKPRYTDIDHVKVRGMLTRVWESSGCSVDLPEI</sequence>
<keyword evidence="4" id="KW-1185">Reference proteome</keyword>
<feature type="domain" description="F-box" evidence="1">
    <location>
        <begin position="1"/>
        <end position="26"/>
    </location>
</feature>
<dbReference type="NCBIfam" id="TIGR01640">
    <property type="entry name" value="F_box_assoc_1"/>
    <property type="match status" value="1"/>
</dbReference>
<proteinExistence type="predicted"/>
<dbReference type="EMBL" id="BJWL01000016">
    <property type="protein sequence ID" value="GFZ03790.1"/>
    <property type="molecule type" value="Genomic_DNA"/>
</dbReference>
<gene>
    <name evidence="3" type="ORF">Acr_16g0004140</name>
</gene>
<dbReference type="InterPro" id="IPR017451">
    <property type="entry name" value="F-box-assoc_interact_dom"/>
</dbReference>
<evidence type="ECO:0000259" key="1">
    <source>
        <dbReference type="Pfam" id="PF00646"/>
    </source>
</evidence>
<protein>
    <recommendedName>
        <fullName evidence="5">F-box and associated interaction domains-containing protein</fullName>
    </recommendedName>
</protein>
<dbReference type="OrthoDB" id="1582872at2759"/>